<dbReference type="SUPFAM" id="SSF48452">
    <property type="entry name" value="TPR-like"/>
    <property type="match status" value="1"/>
</dbReference>
<dbReference type="PANTHER" id="PTHR46082:SF6">
    <property type="entry name" value="AAA+ ATPASE DOMAIN-CONTAINING PROTEIN-RELATED"/>
    <property type="match status" value="1"/>
</dbReference>
<dbReference type="Gene3D" id="1.25.40.10">
    <property type="entry name" value="Tetratricopeptide repeat domain"/>
    <property type="match status" value="2"/>
</dbReference>
<feature type="compositionally biased region" description="Low complexity" evidence="1">
    <location>
        <begin position="37"/>
        <end position="48"/>
    </location>
</feature>
<dbReference type="Gene3D" id="2.60.60.30">
    <property type="entry name" value="sav2460 like domains"/>
    <property type="match status" value="1"/>
</dbReference>
<organism evidence="4 5">
    <name type="scientific">Streptomyces populi</name>
    <dbReference type="NCBI Taxonomy" id="2058924"/>
    <lineage>
        <taxon>Bacteria</taxon>
        <taxon>Bacillati</taxon>
        <taxon>Actinomycetota</taxon>
        <taxon>Actinomycetes</taxon>
        <taxon>Kitasatosporales</taxon>
        <taxon>Streptomycetaceae</taxon>
        <taxon>Streptomyces</taxon>
    </lineage>
</organism>
<evidence type="ECO:0000259" key="2">
    <source>
        <dbReference type="Pfam" id="PF00931"/>
    </source>
</evidence>
<proteinExistence type="predicted"/>
<reference evidence="4 5" key="1">
    <citation type="submission" date="2017-12" db="EMBL/GenBank/DDBJ databases">
        <title>Streptomyces populusis sp. nov., a novel endophytic actinobacterium isolated from stems of Populus adenopoda Maxim.</title>
        <authorList>
            <person name="Wang Z."/>
        </authorList>
    </citation>
    <scope>NUCLEOTIDE SEQUENCE [LARGE SCALE GENOMIC DNA]</scope>
    <source>
        <strain evidence="4 5">A249</strain>
    </source>
</reference>
<dbReference type="Pfam" id="PF00931">
    <property type="entry name" value="NB-ARC"/>
    <property type="match status" value="1"/>
</dbReference>
<evidence type="ECO:0000259" key="3">
    <source>
        <dbReference type="Pfam" id="PF02342"/>
    </source>
</evidence>
<evidence type="ECO:0000313" key="4">
    <source>
        <dbReference type="EMBL" id="PKT67324.1"/>
    </source>
</evidence>
<feature type="compositionally biased region" description="Basic and acidic residues" evidence="1">
    <location>
        <begin position="1"/>
        <end position="11"/>
    </location>
</feature>
<accession>A0A2I0SBM7</accession>
<dbReference type="SUPFAM" id="SSF52540">
    <property type="entry name" value="P-loop containing nucleoside triphosphate hydrolases"/>
    <property type="match status" value="1"/>
</dbReference>
<dbReference type="PANTHER" id="PTHR46082">
    <property type="entry name" value="ATP/GTP-BINDING PROTEIN-RELATED"/>
    <property type="match status" value="1"/>
</dbReference>
<comment type="caution">
    <text evidence="4">The sequence shown here is derived from an EMBL/GenBank/DDBJ whole genome shotgun (WGS) entry which is preliminary data.</text>
</comment>
<dbReference type="AlphaFoldDB" id="A0A2I0SBM7"/>
<evidence type="ECO:0000313" key="5">
    <source>
        <dbReference type="Proteomes" id="UP000236178"/>
    </source>
</evidence>
<dbReference type="Gene3D" id="3.40.50.300">
    <property type="entry name" value="P-loop containing nucleotide triphosphate hydrolases"/>
    <property type="match status" value="1"/>
</dbReference>
<dbReference type="InterPro" id="IPR011990">
    <property type="entry name" value="TPR-like_helical_dom_sf"/>
</dbReference>
<dbReference type="OrthoDB" id="3885120at2"/>
<gene>
    <name evidence="4" type="ORF">CW362_41095</name>
</gene>
<protein>
    <submittedName>
        <fullName evidence="4">Tetratricopeptide repeat protein</fullName>
    </submittedName>
</protein>
<dbReference type="InterPro" id="IPR053137">
    <property type="entry name" value="NLR-like"/>
</dbReference>
<name>A0A2I0SBM7_9ACTN</name>
<dbReference type="Proteomes" id="UP000236178">
    <property type="component" value="Unassembled WGS sequence"/>
</dbReference>
<sequence>MSARDTGDAHAQDGGTAVSGYQGPAPSGEGTPMSTQATNTGNATATGDGAIANTGILTIRRSSPQKPAAWPHQVGTIPRRVELFQPRAEAARLGEALQDGGTAVLGQVLTGMGGVGKTQLAADHARTLWRDGAVDVLVWVTAANRTAVVASYAQAGVELCRADPNDPERAAAAFLAWLEPKKNAPRCRWLVVLDDITDPADLVGLWPSASALGQVVATTRSREAALNGTGRRLIEVGLFTPAEALAYLTKALAAHGRTEPDGQLIALAQDLGHLPLALSQAAAYLADADTTAAHYRILLADRAIALADAAPDTLPDDQHHTVAAALTLSLDRADTLRPAGLARPVLHFAAFLDANGIPLTVLTSPPALDFFTAHRTPTGSQAPGAVPARVGESEVVAALRALHRLHLVDHTSSTPHQAVRVHQLTQHAVRDTLTPDQHDTAARTAADALVAAWPEVETDPVLAQTLRACATTLFGHAEDALYRTDAHPLLLRHGRSMDGAGLPAEAFAYFTRYIDTARRCLGPNHRDTLTARYRAAGCQARAGDVPAAVEALAALLEAHTRVLGADDVDTLRTRSSLAALRTHNDRSEELKELLALLGDQVRVLGPDHCDVHDTMRRVCILGAELGHREQAITQLTELLAWEEEGFGADDPATQATREALAALGTRGEPTASDPDLTQLAEVLDDQTRVLGPNHRDTLATRRMIALAVGKAGRYTEAVDLLVELLGDENRALGPDDRDSFATLSMIGGFRMQSHGPAAGVETSRELLARQIRILGPDHIDTLSTRGDLANWLGFATSAADAVVAEAELITDLVRVVGPDHQTTVGVLGELDDWQRQSRTKRELAATMRESYETLVTIAGPADPSTVQAAGQLAQLRADEGDRRAAATALEQTLAALVERLGPDHPAVAAVRANLNFWRKDDALCFTGSADEVAYAVTTTPSGHPSTALKSLDARPDDLLAKVDALDDLLANVDDDPNTTLTGLDVDLTTPTGTAPDCPDPYAIVPFEQGHRATAAATPAFAPVPAAVPPMPTAPPTVAAPAATQSAETQTLHLVAGQNTLLPAHAIQDLLISFTAAGTPADLTLLLTGPDGKVASDDDFVFYNQPQIADGACRLLPEQTADGRRAGQATVALARLPEQTRRVVISINMDVETGAACDELVAPVLTVEAGNQTWTFEPQRDPEIKAMIVVEFYRHSLAGQEVWKLRAVGQGWADGLAGLARDYGVTVD</sequence>
<evidence type="ECO:0000256" key="1">
    <source>
        <dbReference type="SAM" id="MobiDB-lite"/>
    </source>
</evidence>
<dbReference type="InterPro" id="IPR002182">
    <property type="entry name" value="NB-ARC"/>
</dbReference>
<feature type="region of interest" description="Disordered" evidence="1">
    <location>
        <begin position="1"/>
        <end position="48"/>
    </location>
</feature>
<dbReference type="InterPro" id="IPR027417">
    <property type="entry name" value="P-loop_NTPase"/>
</dbReference>
<dbReference type="InterPro" id="IPR003325">
    <property type="entry name" value="TerD"/>
</dbReference>
<feature type="domain" description="TerD" evidence="3">
    <location>
        <begin position="1079"/>
        <end position="1222"/>
    </location>
</feature>
<feature type="domain" description="NB-ARC" evidence="2">
    <location>
        <begin position="109"/>
        <end position="250"/>
    </location>
</feature>
<dbReference type="CDD" id="cd06974">
    <property type="entry name" value="TerD_like"/>
    <property type="match status" value="1"/>
</dbReference>
<keyword evidence="5" id="KW-1185">Reference proteome</keyword>
<dbReference type="Pfam" id="PF02342">
    <property type="entry name" value="TerD"/>
    <property type="match status" value="1"/>
</dbReference>
<dbReference type="EMBL" id="PJOS01000187">
    <property type="protein sequence ID" value="PKT67324.1"/>
    <property type="molecule type" value="Genomic_DNA"/>
</dbReference>
<dbReference type="GO" id="GO:0043531">
    <property type="term" value="F:ADP binding"/>
    <property type="evidence" value="ECO:0007669"/>
    <property type="project" value="InterPro"/>
</dbReference>